<reference evidence="5 6" key="1">
    <citation type="submission" date="2018-07" db="EMBL/GenBank/DDBJ databases">
        <title>Genomic Encyclopedia of Type Strains, Phase IV (KMG-IV): sequencing the most valuable type-strain genomes for metagenomic binning, comparative biology and taxonomic classification.</title>
        <authorList>
            <person name="Goeker M."/>
        </authorList>
    </citation>
    <scope>NUCLEOTIDE SEQUENCE [LARGE SCALE GENOMIC DNA]</scope>
    <source>
        <strain evidence="5 6">DSM 27016</strain>
    </source>
</reference>
<dbReference type="Pfam" id="PF00293">
    <property type="entry name" value="NUDIX"/>
    <property type="match status" value="1"/>
</dbReference>
<evidence type="ECO:0000259" key="4">
    <source>
        <dbReference type="PROSITE" id="PS51462"/>
    </source>
</evidence>
<dbReference type="InterPro" id="IPR015797">
    <property type="entry name" value="NUDIX_hydrolase-like_dom_sf"/>
</dbReference>
<dbReference type="Gene3D" id="3.90.79.10">
    <property type="entry name" value="Nucleoside Triphosphate Pyrophosphohydrolase"/>
    <property type="match status" value="1"/>
</dbReference>
<dbReference type="RefSeq" id="WP_114296380.1">
    <property type="nucleotide sequence ID" value="NZ_QPJT01000003.1"/>
</dbReference>
<proteinExistence type="inferred from homology"/>
<evidence type="ECO:0000256" key="2">
    <source>
        <dbReference type="ARBA" id="ARBA00022801"/>
    </source>
</evidence>
<dbReference type="SUPFAM" id="SSF55811">
    <property type="entry name" value="Nudix"/>
    <property type="match status" value="1"/>
</dbReference>
<sequence length="180" mass="19870">MNYEEKTVSKEHIYDGSIIKVDSLTVMLPNGKEAKRDIISHPGGAVVIPISSDGCLYMVRQYRKAVDMELLELPAGKLDYGEDPKVCAIRELKEETGLEAGSIRYMAGIYSTPGFCNELLHMYAATQLTEGEACTDEDEFLSCEKIPVKKLVEMVLAGEITDSKTIIGILMADKILKGEM</sequence>
<dbReference type="GO" id="GO:0005829">
    <property type="term" value="C:cytosol"/>
    <property type="evidence" value="ECO:0007669"/>
    <property type="project" value="TreeGrafter"/>
</dbReference>
<name>A0A369BDK3_9FIRM</name>
<dbReference type="PROSITE" id="PS00893">
    <property type="entry name" value="NUDIX_BOX"/>
    <property type="match status" value="1"/>
</dbReference>
<keyword evidence="2 3" id="KW-0378">Hydrolase</keyword>
<dbReference type="GO" id="GO:0019693">
    <property type="term" value="P:ribose phosphate metabolic process"/>
    <property type="evidence" value="ECO:0007669"/>
    <property type="project" value="TreeGrafter"/>
</dbReference>
<dbReference type="PANTHER" id="PTHR11839:SF18">
    <property type="entry name" value="NUDIX HYDROLASE DOMAIN-CONTAINING PROTEIN"/>
    <property type="match status" value="1"/>
</dbReference>
<dbReference type="InterPro" id="IPR000086">
    <property type="entry name" value="NUDIX_hydrolase_dom"/>
</dbReference>
<dbReference type="InterPro" id="IPR020476">
    <property type="entry name" value="Nudix_hydrolase"/>
</dbReference>
<evidence type="ECO:0000313" key="6">
    <source>
        <dbReference type="Proteomes" id="UP000253034"/>
    </source>
</evidence>
<evidence type="ECO:0000256" key="1">
    <source>
        <dbReference type="ARBA" id="ARBA00001946"/>
    </source>
</evidence>
<dbReference type="GO" id="GO:0016462">
    <property type="term" value="F:pyrophosphatase activity"/>
    <property type="evidence" value="ECO:0007669"/>
    <property type="project" value="UniProtKB-ARBA"/>
</dbReference>
<evidence type="ECO:0000313" key="5">
    <source>
        <dbReference type="EMBL" id="RCX19305.1"/>
    </source>
</evidence>
<dbReference type="PRINTS" id="PR00502">
    <property type="entry name" value="NUDIXFAMILY"/>
</dbReference>
<dbReference type="AlphaFoldDB" id="A0A369BDK3"/>
<comment type="cofactor">
    <cofactor evidence="1">
        <name>Mg(2+)</name>
        <dbReference type="ChEBI" id="CHEBI:18420"/>
    </cofactor>
</comment>
<evidence type="ECO:0000256" key="3">
    <source>
        <dbReference type="RuleBase" id="RU003476"/>
    </source>
</evidence>
<dbReference type="OrthoDB" id="9806150at2"/>
<comment type="caution">
    <text evidence="5">The sequence shown here is derived from an EMBL/GenBank/DDBJ whole genome shotgun (WGS) entry which is preliminary data.</text>
</comment>
<dbReference type="Proteomes" id="UP000253034">
    <property type="component" value="Unassembled WGS sequence"/>
</dbReference>
<dbReference type="FunFam" id="3.90.79.10:FF:000024">
    <property type="entry name" value="ADP-ribose pyrophosphatase"/>
    <property type="match status" value="1"/>
</dbReference>
<dbReference type="InterPro" id="IPR020084">
    <property type="entry name" value="NUDIX_hydrolase_CS"/>
</dbReference>
<accession>A0A369BDK3</accession>
<feature type="domain" description="Nudix hydrolase" evidence="4">
    <location>
        <begin position="39"/>
        <end position="168"/>
    </location>
</feature>
<keyword evidence="6" id="KW-1185">Reference proteome</keyword>
<dbReference type="GO" id="GO:0006753">
    <property type="term" value="P:nucleoside phosphate metabolic process"/>
    <property type="evidence" value="ECO:0007669"/>
    <property type="project" value="TreeGrafter"/>
</dbReference>
<dbReference type="CDD" id="cd03424">
    <property type="entry name" value="NUDIX_ADPRase_Nudt5_UGPPase_Nudt14"/>
    <property type="match status" value="1"/>
</dbReference>
<comment type="similarity">
    <text evidence="3">Belongs to the Nudix hydrolase family.</text>
</comment>
<dbReference type="PANTHER" id="PTHR11839">
    <property type="entry name" value="UDP/ADP-SUGAR PYROPHOSPHATASE"/>
    <property type="match status" value="1"/>
</dbReference>
<dbReference type="EMBL" id="QPJT01000003">
    <property type="protein sequence ID" value="RCX19305.1"/>
    <property type="molecule type" value="Genomic_DNA"/>
</dbReference>
<organism evidence="5 6">
    <name type="scientific">Anaerobacterium chartisolvens</name>
    <dbReference type="NCBI Taxonomy" id="1297424"/>
    <lineage>
        <taxon>Bacteria</taxon>
        <taxon>Bacillati</taxon>
        <taxon>Bacillota</taxon>
        <taxon>Clostridia</taxon>
        <taxon>Eubacteriales</taxon>
        <taxon>Oscillospiraceae</taxon>
        <taxon>Anaerobacterium</taxon>
    </lineage>
</organism>
<dbReference type="PROSITE" id="PS51462">
    <property type="entry name" value="NUDIX"/>
    <property type="match status" value="1"/>
</dbReference>
<protein>
    <submittedName>
        <fullName evidence="5">ADP-ribose pyrophosphatase</fullName>
    </submittedName>
</protein>
<gene>
    <name evidence="5" type="ORF">DFR58_10350</name>
</gene>